<gene>
    <name evidence="12" type="ORF">FB471_0826</name>
</gene>
<dbReference type="PANTHER" id="PTHR21266:SF60">
    <property type="entry name" value="3-KETOSTEROID-9-ALPHA-MONOOXYGENASE, OXYGENASE COMPONENT"/>
    <property type="match status" value="1"/>
</dbReference>
<dbReference type="RefSeq" id="WP_141996002.1">
    <property type="nucleotide sequence ID" value="NZ_VFML01000001.1"/>
</dbReference>
<dbReference type="GO" id="GO:0046872">
    <property type="term" value="F:metal ion binding"/>
    <property type="evidence" value="ECO:0007669"/>
    <property type="project" value="UniProtKB-KW"/>
</dbReference>
<evidence type="ECO:0000256" key="10">
    <source>
        <dbReference type="ARBA" id="ARBA00046982"/>
    </source>
</evidence>
<dbReference type="SUPFAM" id="SSF55961">
    <property type="entry name" value="Bet v1-like"/>
    <property type="match status" value="1"/>
</dbReference>
<dbReference type="Gene3D" id="3.90.380.10">
    <property type="entry name" value="Naphthalene 1,2-dioxygenase Alpha Subunit, Chain A, domain 1"/>
    <property type="match status" value="1"/>
</dbReference>
<keyword evidence="12" id="KW-0503">Monooxygenase</keyword>
<evidence type="ECO:0000256" key="3">
    <source>
        <dbReference type="ARBA" id="ARBA00022723"/>
    </source>
</evidence>
<keyword evidence="3" id="KW-0479">Metal-binding</keyword>
<keyword evidence="8" id="KW-0753">Steroid metabolism</keyword>
<dbReference type="GO" id="GO:0004497">
    <property type="term" value="F:monooxygenase activity"/>
    <property type="evidence" value="ECO:0007669"/>
    <property type="project" value="UniProtKB-KW"/>
</dbReference>
<organism evidence="12 13">
    <name type="scientific">Amycolatopsis cihanbeyliensis</name>
    <dbReference type="NCBI Taxonomy" id="1128664"/>
    <lineage>
        <taxon>Bacteria</taxon>
        <taxon>Bacillati</taxon>
        <taxon>Actinomycetota</taxon>
        <taxon>Actinomycetes</taxon>
        <taxon>Pseudonocardiales</taxon>
        <taxon>Pseudonocardiaceae</taxon>
        <taxon>Amycolatopsis</taxon>
    </lineage>
</organism>
<evidence type="ECO:0000256" key="8">
    <source>
        <dbReference type="ARBA" id="ARBA00023221"/>
    </source>
</evidence>
<dbReference type="InterPro" id="IPR050584">
    <property type="entry name" value="Cholesterol_7-desaturase"/>
</dbReference>
<evidence type="ECO:0000256" key="7">
    <source>
        <dbReference type="ARBA" id="ARBA00023014"/>
    </source>
</evidence>
<keyword evidence="8" id="KW-0443">Lipid metabolism</keyword>
<evidence type="ECO:0000256" key="9">
    <source>
        <dbReference type="ARBA" id="ARBA00030944"/>
    </source>
</evidence>
<evidence type="ECO:0000313" key="12">
    <source>
        <dbReference type="EMBL" id="TQJ01161.1"/>
    </source>
</evidence>
<dbReference type="InterPro" id="IPR036922">
    <property type="entry name" value="Rieske_2Fe-2S_sf"/>
</dbReference>
<comment type="cofactor">
    <cofactor evidence="1">
        <name>Fe cation</name>
        <dbReference type="ChEBI" id="CHEBI:24875"/>
    </cofactor>
</comment>
<dbReference type="GO" id="GO:0016042">
    <property type="term" value="P:lipid catabolic process"/>
    <property type="evidence" value="ECO:0007669"/>
    <property type="project" value="UniProtKB-KW"/>
</dbReference>
<dbReference type="OrthoDB" id="5243643at2"/>
<evidence type="ECO:0000256" key="6">
    <source>
        <dbReference type="ARBA" id="ARBA00023004"/>
    </source>
</evidence>
<keyword evidence="4" id="KW-0442">Lipid degradation</keyword>
<protein>
    <recommendedName>
        <fullName evidence="9">Rieske-type oxygenase</fullName>
    </recommendedName>
</protein>
<dbReference type="PANTHER" id="PTHR21266">
    <property type="entry name" value="IRON-SULFUR DOMAIN CONTAINING PROTEIN"/>
    <property type="match status" value="1"/>
</dbReference>
<keyword evidence="5" id="KW-0560">Oxidoreductase</keyword>
<dbReference type="SUPFAM" id="SSF50022">
    <property type="entry name" value="ISP domain"/>
    <property type="match status" value="1"/>
</dbReference>
<dbReference type="Proteomes" id="UP000320876">
    <property type="component" value="Unassembled WGS sequence"/>
</dbReference>
<feature type="domain" description="Rieske" evidence="11">
    <location>
        <begin position="23"/>
        <end position="126"/>
    </location>
</feature>
<accession>A0A542DDL6</accession>
<dbReference type="InterPro" id="IPR017941">
    <property type="entry name" value="Rieske_2Fe-2S"/>
</dbReference>
<dbReference type="GO" id="GO:0051537">
    <property type="term" value="F:2 iron, 2 sulfur cluster binding"/>
    <property type="evidence" value="ECO:0007669"/>
    <property type="project" value="UniProtKB-KW"/>
</dbReference>
<dbReference type="PROSITE" id="PS51296">
    <property type="entry name" value="RIESKE"/>
    <property type="match status" value="1"/>
</dbReference>
<dbReference type="Pfam" id="PF00355">
    <property type="entry name" value="Rieske"/>
    <property type="match status" value="1"/>
</dbReference>
<evidence type="ECO:0000256" key="5">
    <source>
        <dbReference type="ARBA" id="ARBA00023002"/>
    </source>
</evidence>
<keyword evidence="6" id="KW-0408">Iron</keyword>
<comment type="caution">
    <text evidence="12">The sequence shown here is derived from an EMBL/GenBank/DDBJ whole genome shotgun (WGS) entry which is preliminary data.</text>
</comment>
<evidence type="ECO:0000259" key="11">
    <source>
        <dbReference type="PROSITE" id="PS51296"/>
    </source>
</evidence>
<evidence type="ECO:0000313" key="13">
    <source>
        <dbReference type="Proteomes" id="UP000320876"/>
    </source>
</evidence>
<evidence type="ECO:0000256" key="2">
    <source>
        <dbReference type="ARBA" id="ARBA00022714"/>
    </source>
</evidence>
<keyword evidence="13" id="KW-1185">Reference proteome</keyword>
<dbReference type="AlphaFoldDB" id="A0A542DDL6"/>
<proteinExistence type="predicted"/>
<keyword evidence="2" id="KW-0001">2Fe-2S</keyword>
<dbReference type="Pfam" id="PF19298">
    <property type="entry name" value="KshA_C"/>
    <property type="match status" value="1"/>
</dbReference>
<dbReference type="CDD" id="cd03531">
    <property type="entry name" value="Rieske_RO_Alpha_KSH"/>
    <property type="match status" value="1"/>
</dbReference>
<evidence type="ECO:0000256" key="4">
    <source>
        <dbReference type="ARBA" id="ARBA00022963"/>
    </source>
</evidence>
<evidence type="ECO:0000256" key="1">
    <source>
        <dbReference type="ARBA" id="ARBA00001962"/>
    </source>
</evidence>
<sequence length="379" mass="42915">MTKADGVRTIDAGAPPARFARGWHCLGLAETFKDGKPHAINAFGTKLVVFQSQEDGKLNVLDGYCRHMGGDLTQGTIKGNEVACPFHDWRWAGNGKCVSIPYAKRVPLRARTRSWIAMEENKQLFVWNDPEGNPPPEDVVIPRIEGVFNGEWSNWTWDSVLIEGANCREIVDNVVDMAHFFYIHFAFPTYFKNVFEGHIATQYLNTKGRPDVGMASNYGGEENLLRSEASYYGPSYMINTLLNTYKGLEIENVLINCHYPVTEDSFVLQWGVIVKKLPGVSDEQADKIAGKFAKSIGVGFMQDVEIWKNKTRIDNPLLCEEDGPVYQLRRWYDQFYVDAAEVTEDMTGRFEFEVDTTRANEVWSREVADNLARQQEAGV</sequence>
<dbReference type="EMBL" id="VFML01000001">
    <property type="protein sequence ID" value="TQJ01161.1"/>
    <property type="molecule type" value="Genomic_DNA"/>
</dbReference>
<name>A0A542DDL6_AMYCI</name>
<dbReference type="GO" id="GO:0016705">
    <property type="term" value="F:oxidoreductase activity, acting on paired donors, with incorporation or reduction of molecular oxygen"/>
    <property type="evidence" value="ECO:0007669"/>
    <property type="project" value="UniProtKB-ARBA"/>
</dbReference>
<dbReference type="FunFam" id="3.90.380.10:FF:000004">
    <property type="entry name" value="3-ketosteroid-9-alpha-hydroxylase oxygenase subunit"/>
    <property type="match status" value="1"/>
</dbReference>
<dbReference type="GO" id="GO:0008203">
    <property type="term" value="P:cholesterol metabolic process"/>
    <property type="evidence" value="ECO:0007669"/>
    <property type="project" value="InterPro"/>
</dbReference>
<comment type="subunit">
    <text evidence="10">Homotrimer. The two-component system 3-ketosteroid-9-alpha-monooxygenase is composed of an oxygenase component KshA and a reductase component KshB.</text>
</comment>
<dbReference type="InterPro" id="IPR045605">
    <property type="entry name" value="KshA-like_C"/>
</dbReference>
<dbReference type="Gene3D" id="2.102.10.10">
    <property type="entry name" value="Rieske [2Fe-2S] iron-sulphur domain"/>
    <property type="match status" value="1"/>
</dbReference>
<keyword evidence="7" id="KW-0411">Iron-sulfur</keyword>
<reference evidence="12 13" key="1">
    <citation type="submission" date="2019-06" db="EMBL/GenBank/DDBJ databases">
        <title>Sequencing the genomes of 1000 actinobacteria strains.</title>
        <authorList>
            <person name="Klenk H.-P."/>
        </authorList>
    </citation>
    <scope>NUCLEOTIDE SEQUENCE [LARGE SCALE GENOMIC DNA]</scope>
    <source>
        <strain evidence="12 13">DSM 45679</strain>
    </source>
</reference>